<dbReference type="Gene3D" id="3.10.450.50">
    <property type="match status" value="1"/>
</dbReference>
<evidence type="ECO:0000313" key="1">
    <source>
        <dbReference type="EMBL" id="MFD1418687.1"/>
    </source>
</evidence>
<dbReference type="RefSeq" id="WP_125676800.1">
    <property type="nucleotide sequence ID" value="NZ_JBHTOI010000044.1"/>
</dbReference>
<dbReference type="Proteomes" id="UP001597251">
    <property type="component" value="Unassembled WGS sequence"/>
</dbReference>
<dbReference type="InterPro" id="IPR032710">
    <property type="entry name" value="NTF2-like_dom_sf"/>
</dbReference>
<dbReference type="EMBL" id="JBHTOI010000044">
    <property type="protein sequence ID" value="MFD1418687.1"/>
    <property type="molecule type" value="Genomic_DNA"/>
</dbReference>
<dbReference type="SUPFAM" id="SSF54427">
    <property type="entry name" value="NTF2-like"/>
    <property type="match status" value="1"/>
</dbReference>
<accession>A0ABW4BW16</accession>
<gene>
    <name evidence="1" type="ORF">ACFQ42_08030</name>
</gene>
<evidence type="ECO:0008006" key="3">
    <source>
        <dbReference type="Google" id="ProtNLM"/>
    </source>
</evidence>
<protein>
    <recommendedName>
        <fullName evidence="3">Nuclear transport factor 2 family protein</fullName>
    </recommendedName>
</protein>
<sequence length="119" mass="13526">MDKNIETIKKYFELSDLASNDEKALDEIVDLFADDTSIKSGLSETAAGKKKTAEFFKTFFTRNKELKHLFKAEAFVDYYQAEWAVAGLKTDGSLFSLHGFDYYKFNDKGKIISLVVNIS</sequence>
<evidence type="ECO:0000313" key="2">
    <source>
        <dbReference type="Proteomes" id="UP001597251"/>
    </source>
</evidence>
<reference evidence="2" key="1">
    <citation type="journal article" date="2019" name="Int. J. Syst. Evol. Microbiol.">
        <title>The Global Catalogue of Microorganisms (GCM) 10K type strain sequencing project: providing services to taxonomists for standard genome sequencing and annotation.</title>
        <authorList>
            <consortium name="The Broad Institute Genomics Platform"/>
            <consortium name="The Broad Institute Genome Sequencing Center for Infectious Disease"/>
            <person name="Wu L."/>
            <person name="Ma J."/>
        </authorList>
    </citation>
    <scope>NUCLEOTIDE SEQUENCE [LARGE SCALE GENOMIC DNA]</scope>
    <source>
        <strain evidence="2">CCM 8936</strain>
    </source>
</reference>
<name>A0ABW4BW16_9LACO</name>
<comment type="caution">
    <text evidence="1">The sequence shown here is derived from an EMBL/GenBank/DDBJ whole genome shotgun (WGS) entry which is preliminary data.</text>
</comment>
<proteinExistence type="predicted"/>
<keyword evidence="2" id="KW-1185">Reference proteome</keyword>
<organism evidence="1 2">
    <name type="scientific">Companilactobacillus keshanensis</name>
    <dbReference type="NCBI Taxonomy" id="2486003"/>
    <lineage>
        <taxon>Bacteria</taxon>
        <taxon>Bacillati</taxon>
        <taxon>Bacillota</taxon>
        <taxon>Bacilli</taxon>
        <taxon>Lactobacillales</taxon>
        <taxon>Lactobacillaceae</taxon>
        <taxon>Companilactobacillus</taxon>
    </lineage>
</organism>